<dbReference type="InterPro" id="IPR008928">
    <property type="entry name" value="6-hairpin_glycosidase_sf"/>
</dbReference>
<dbReference type="PANTHER" id="PTHR41814">
    <property type="entry name" value="EXPRESSED PROTEIN"/>
    <property type="match status" value="1"/>
</dbReference>
<name>A0A0C3CFQ0_HEBCY</name>
<proteinExistence type="predicted"/>
<dbReference type="GO" id="GO:0005975">
    <property type="term" value="P:carbohydrate metabolic process"/>
    <property type="evidence" value="ECO:0007669"/>
    <property type="project" value="InterPro"/>
</dbReference>
<dbReference type="OrthoDB" id="4138492at2759"/>
<gene>
    <name evidence="2" type="ORF">M413DRAFT_70566</name>
</gene>
<sequence length="444" mass="47137">MVNLDSAIIPAIALVTSTIAEFNTFSVAPGFGIRLVTNLAESLPSHSWEYGASAQALLELYNPELSVYGSSPFPVPTTNSTQIRALRYAASNIVLGTGYSALSKGSGAAGDPASLGVSAVMLGKTNKTFAQAADQTVQGLLNDVPRFSNGAISHRANVPELWADFMYMVPPFLAYYAADKEDMQLLKDTVRQCQLYRQVLQPNTTAAYKGAWMHIIGPESQDTGIWSTGNGWAAAGMARVLATVMKASFISDLAWKQQAVNNLTQYIKEIIDGAMNSSMDGGLLRNYLNDLNSNAHGFGEISGSSLIAATIYRMAVLQPQVFGSQYTAWADKIRATLGGQGADGKPHITANGIATPAVNPLGWQDTTPTTTGSPEGQVFVVLMYAGWRDCVKAAKCSNGSSSLGGAPAEGLSSSALATDHLSRRRFHGGFRRHLSQIVHGSSTS</sequence>
<reference evidence="2 3" key="1">
    <citation type="submission" date="2014-04" db="EMBL/GenBank/DDBJ databases">
        <authorList>
            <consortium name="DOE Joint Genome Institute"/>
            <person name="Kuo A."/>
            <person name="Gay G."/>
            <person name="Dore J."/>
            <person name="Kohler A."/>
            <person name="Nagy L.G."/>
            <person name="Floudas D."/>
            <person name="Copeland A."/>
            <person name="Barry K.W."/>
            <person name="Cichocki N."/>
            <person name="Veneault-Fourrey C."/>
            <person name="LaButti K."/>
            <person name="Lindquist E.A."/>
            <person name="Lipzen A."/>
            <person name="Lundell T."/>
            <person name="Morin E."/>
            <person name="Murat C."/>
            <person name="Sun H."/>
            <person name="Tunlid A."/>
            <person name="Henrissat B."/>
            <person name="Grigoriev I.V."/>
            <person name="Hibbett D.S."/>
            <person name="Martin F."/>
            <person name="Nordberg H.P."/>
            <person name="Cantor M.N."/>
            <person name="Hua S.X."/>
        </authorList>
    </citation>
    <scope>NUCLEOTIDE SEQUENCE [LARGE SCALE GENOMIC DNA]</scope>
    <source>
        <strain evidence="3">h7</strain>
    </source>
</reference>
<protein>
    <recommendedName>
        <fullName evidence="4">Glycoside hydrolase family 105 protein</fullName>
    </recommendedName>
</protein>
<reference evidence="3" key="2">
    <citation type="submission" date="2015-01" db="EMBL/GenBank/DDBJ databases">
        <title>Evolutionary Origins and Diversification of the Mycorrhizal Mutualists.</title>
        <authorList>
            <consortium name="DOE Joint Genome Institute"/>
            <consortium name="Mycorrhizal Genomics Consortium"/>
            <person name="Kohler A."/>
            <person name="Kuo A."/>
            <person name="Nagy L.G."/>
            <person name="Floudas D."/>
            <person name="Copeland A."/>
            <person name="Barry K.W."/>
            <person name="Cichocki N."/>
            <person name="Veneault-Fourrey C."/>
            <person name="LaButti K."/>
            <person name="Lindquist E.A."/>
            <person name="Lipzen A."/>
            <person name="Lundell T."/>
            <person name="Morin E."/>
            <person name="Murat C."/>
            <person name="Riley R."/>
            <person name="Ohm R."/>
            <person name="Sun H."/>
            <person name="Tunlid A."/>
            <person name="Henrissat B."/>
            <person name="Grigoriev I.V."/>
            <person name="Hibbett D.S."/>
            <person name="Martin F."/>
        </authorList>
    </citation>
    <scope>NUCLEOTIDE SEQUENCE [LARGE SCALE GENOMIC DNA]</scope>
    <source>
        <strain evidence="3">h7</strain>
    </source>
</reference>
<keyword evidence="3" id="KW-1185">Reference proteome</keyword>
<dbReference type="GO" id="GO:0016787">
    <property type="term" value="F:hydrolase activity"/>
    <property type="evidence" value="ECO:0007669"/>
    <property type="project" value="UniProtKB-KW"/>
</dbReference>
<dbReference type="HOGENOM" id="CLU_037534_2_0_1"/>
<dbReference type="InterPro" id="IPR010905">
    <property type="entry name" value="Glyco_hydro_88"/>
</dbReference>
<organism evidence="2 3">
    <name type="scientific">Hebeloma cylindrosporum</name>
    <dbReference type="NCBI Taxonomy" id="76867"/>
    <lineage>
        <taxon>Eukaryota</taxon>
        <taxon>Fungi</taxon>
        <taxon>Dikarya</taxon>
        <taxon>Basidiomycota</taxon>
        <taxon>Agaricomycotina</taxon>
        <taxon>Agaricomycetes</taxon>
        <taxon>Agaricomycetidae</taxon>
        <taxon>Agaricales</taxon>
        <taxon>Agaricineae</taxon>
        <taxon>Hymenogastraceae</taxon>
        <taxon>Hebeloma</taxon>
    </lineage>
</organism>
<dbReference type="PANTHER" id="PTHR41814:SF1">
    <property type="entry name" value="CELLULASE"/>
    <property type="match status" value="1"/>
</dbReference>
<dbReference type="STRING" id="686832.A0A0C3CFQ0"/>
<dbReference type="InterPro" id="IPR012341">
    <property type="entry name" value="6hp_glycosidase-like_sf"/>
</dbReference>
<dbReference type="EMBL" id="KN831778">
    <property type="protein sequence ID" value="KIM42451.1"/>
    <property type="molecule type" value="Genomic_DNA"/>
</dbReference>
<dbReference type="Proteomes" id="UP000053424">
    <property type="component" value="Unassembled WGS sequence"/>
</dbReference>
<evidence type="ECO:0000313" key="3">
    <source>
        <dbReference type="Proteomes" id="UP000053424"/>
    </source>
</evidence>
<evidence type="ECO:0008006" key="4">
    <source>
        <dbReference type="Google" id="ProtNLM"/>
    </source>
</evidence>
<accession>A0A0C3CFQ0</accession>
<keyword evidence="1" id="KW-0378">Hydrolase</keyword>
<dbReference type="SUPFAM" id="SSF48208">
    <property type="entry name" value="Six-hairpin glycosidases"/>
    <property type="match status" value="1"/>
</dbReference>
<evidence type="ECO:0000313" key="2">
    <source>
        <dbReference type="EMBL" id="KIM42451.1"/>
    </source>
</evidence>
<dbReference type="Gene3D" id="1.50.10.10">
    <property type="match status" value="1"/>
</dbReference>
<dbReference type="Pfam" id="PF07470">
    <property type="entry name" value="Glyco_hydro_88"/>
    <property type="match status" value="1"/>
</dbReference>
<dbReference type="AlphaFoldDB" id="A0A0C3CFQ0"/>
<evidence type="ECO:0000256" key="1">
    <source>
        <dbReference type="ARBA" id="ARBA00022801"/>
    </source>
</evidence>